<gene>
    <name evidence="5" type="ORF">GNZ18_09910</name>
</gene>
<dbReference type="GO" id="GO:0003700">
    <property type="term" value="F:DNA-binding transcription factor activity"/>
    <property type="evidence" value="ECO:0007669"/>
    <property type="project" value="InterPro"/>
</dbReference>
<dbReference type="RefSeq" id="WP_156215949.1">
    <property type="nucleotide sequence ID" value="NZ_WOFH01000003.1"/>
</dbReference>
<evidence type="ECO:0000256" key="1">
    <source>
        <dbReference type="ARBA" id="ARBA00023015"/>
    </source>
</evidence>
<dbReference type="AlphaFoldDB" id="A0A7K1KXI0"/>
<dbReference type="SMART" id="SM00342">
    <property type="entry name" value="HTH_ARAC"/>
    <property type="match status" value="1"/>
</dbReference>
<dbReference type="PANTHER" id="PTHR43280:SF28">
    <property type="entry name" value="HTH-TYPE TRANSCRIPTIONAL ACTIVATOR RHAS"/>
    <property type="match status" value="1"/>
</dbReference>
<dbReference type="PANTHER" id="PTHR43280">
    <property type="entry name" value="ARAC-FAMILY TRANSCRIPTIONAL REGULATOR"/>
    <property type="match status" value="1"/>
</dbReference>
<keyword evidence="2" id="KW-0238">DNA-binding</keyword>
<protein>
    <submittedName>
        <fullName evidence="5">Helix-turn-helix domain-containing protein</fullName>
    </submittedName>
</protein>
<keyword evidence="3" id="KW-0804">Transcription</keyword>
<accession>A0A7K1KXI0</accession>
<evidence type="ECO:0000256" key="3">
    <source>
        <dbReference type="ARBA" id="ARBA00023163"/>
    </source>
</evidence>
<dbReference type="Proteomes" id="UP000432015">
    <property type="component" value="Unassembled WGS sequence"/>
</dbReference>
<name>A0A7K1KXI0_9ACTN</name>
<evidence type="ECO:0000313" key="5">
    <source>
        <dbReference type="EMBL" id="MUN36910.1"/>
    </source>
</evidence>
<dbReference type="InterPro" id="IPR009057">
    <property type="entry name" value="Homeodomain-like_sf"/>
</dbReference>
<organism evidence="5 6">
    <name type="scientific">Actinomadura litoris</name>
    <dbReference type="NCBI Taxonomy" id="2678616"/>
    <lineage>
        <taxon>Bacteria</taxon>
        <taxon>Bacillati</taxon>
        <taxon>Actinomycetota</taxon>
        <taxon>Actinomycetes</taxon>
        <taxon>Streptosporangiales</taxon>
        <taxon>Thermomonosporaceae</taxon>
        <taxon>Actinomadura</taxon>
    </lineage>
</organism>
<dbReference type="InterPro" id="IPR020449">
    <property type="entry name" value="Tscrpt_reg_AraC-type_HTH"/>
</dbReference>
<comment type="caution">
    <text evidence="5">The sequence shown here is derived from an EMBL/GenBank/DDBJ whole genome shotgun (WGS) entry which is preliminary data.</text>
</comment>
<dbReference type="PRINTS" id="PR00032">
    <property type="entry name" value="HTHARAC"/>
</dbReference>
<dbReference type="PROSITE" id="PS00041">
    <property type="entry name" value="HTH_ARAC_FAMILY_1"/>
    <property type="match status" value="1"/>
</dbReference>
<sequence length="251" mass="27890">MDREVVQAIDRVIHEIHRNLGERITIDDMARIAMFSKFHFTRLFQRVTGIPPARFLYAVRLQEAKRLLLSTSLTVTEISTMIGYSSLGTFSTRFKSCVGLSPTAYRELRGFTPQIPTDDGRRTRGHTVTIRGRVRLQSPAVHDPVFLGVFPEPIAQGSPIRCAFLRRPGPFVLDRVPQGTWYLLAQAVRAESETGLDDGPPNIGVHGPLSVRPGSVHTAIDLRLRPSRPLDPPVLLALLDVRQKALSASAI</sequence>
<dbReference type="InterPro" id="IPR018060">
    <property type="entry name" value="HTH_AraC"/>
</dbReference>
<evidence type="ECO:0000259" key="4">
    <source>
        <dbReference type="PROSITE" id="PS01124"/>
    </source>
</evidence>
<dbReference type="PROSITE" id="PS01124">
    <property type="entry name" value="HTH_ARAC_FAMILY_2"/>
    <property type="match status" value="1"/>
</dbReference>
<reference evidence="5 6" key="1">
    <citation type="submission" date="2019-11" db="EMBL/GenBank/DDBJ databases">
        <authorList>
            <person name="Cao P."/>
        </authorList>
    </citation>
    <scope>NUCLEOTIDE SEQUENCE [LARGE SCALE GENOMIC DNA]</scope>
    <source>
        <strain evidence="5 6">NEAU-AAG5</strain>
    </source>
</reference>
<feature type="domain" description="HTH araC/xylS-type" evidence="4">
    <location>
        <begin position="10"/>
        <end position="108"/>
    </location>
</feature>
<proteinExistence type="predicted"/>
<dbReference type="SUPFAM" id="SSF46689">
    <property type="entry name" value="Homeodomain-like"/>
    <property type="match status" value="2"/>
</dbReference>
<dbReference type="Gene3D" id="1.10.10.60">
    <property type="entry name" value="Homeodomain-like"/>
    <property type="match status" value="2"/>
</dbReference>
<dbReference type="InterPro" id="IPR018062">
    <property type="entry name" value="HTH_AraC-typ_CS"/>
</dbReference>
<evidence type="ECO:0000313" key="6">
    <source>
        <dbReference type="Proteomes" id="UP000432015"/>
    </source>
</evidence>
<evidence type="ECO:0000256" key="2">
    <source>
        <dbReference type="ARBA" id="ARBA00023125"/>
    </source>
</evidence>
<keyword evidence="1" id="KW-0805">Transcription regulation</keyword>
<dbReference type="Pfam" id="PF12833">
    <property type="entry name" value="HTH_18"/>
    <property type="match status" value="1"/>
</dbReference>
<keyword evidence="6" id="KW-1185">Reference proteome</keyword>
<dbReference type="EMBL" id="WOFH01000003">
    <property type="protein sequence ID" value="MUN36910.1"/>
    <property type="molecule type" value="Genomic_DNA"/>
</dbReference>
<dbReference type="GO" id="GO:0043565">
    <property type="term" value="F:sequence-specific DNA binding"/>
    <property type="evidence" value="ECO:0007669"/>
    <property type="project" value="InterPro"/>
</dbReference>